<keyword evidence="2" id="KW-0812">Transmembrane</keyword>
<dbReference type="Pfam" id="PF01476">
    <property type="entry name" value="LysM"/>
    <property type="match status" value="1"/>
</dbReference>
<dbReference type="SUPFAM" id="SSF54106">
    <property type="entry name" value="LysM domain"/>
    <property type="match status" value="1"/>
</dbReference>
<dbReference type="Proteomes" id="UP000192042">
    <property type="component" value="Chromosome I"/>
</dbReference>
<dbReference type="OrthoDB" id="18905at2"/>
<dbReference type="InterPro" id="IPR036779">
    <property type="entry name" value="LysM_dom_sf"/>
</dbReference>
<organism evidence="4 5">
    <name type="scientific">Nitrospira japonica</name>
    <dbReference type="NCBI Taxonomy" id="1325564"/>
    <lineage>
        <taxon>Bacteria</taxon>
        <taxon>Pseudomonadati</taxon>
        <taxon>Nitrospirota</taxon>
        <taxon>Nitrospiria</taxon>
        <taxon>Nitrospirales</taxon>
        <taxon>Nitrospiraceae</taxon>
        <taxon>Nitrospira</taxon>
    </lineage>
</organism>
<evidence type="ECO:0000256" key="1">
    <source>
        <dbReference type="SAM" id="Coils"/>
    </source>
</evidence>
<dbReference type="RefSeq" id="WP_080887600.1">
    <property type="nucleotide sequence ID" value="NZ_LT828648.1"/>
</dbReference>
<dbReference type="Gene3D" id="3.10.350.10">
    <property type="entry name" value="LysM domain"/>
    <property type="match status" value="1"/>
</dbReference>
<evidence type="ECO:0000313" key="4">
    <source>
        <dbReference type="EMBL" id="SLM49366.1"/>
    </source>
</evidence>
<feature type="transmembrane region" description="Helical" evidence="2">
    <location>
        <begin position="12"/>
        <end position="33"/>
    </location>
</feature>
<dbReference type="PROSITE" id="PS51782">
    <property type="entry name" value="LYSM"/>
    <property type="match status" value="1"/>
</dbReference>
<dbReference type="PANTHER" id="PTHR33734:SF22">
    <property type="entry name" value="MEMBRANE-BOUND LYTIC MUREIN TRANSGLYCOSYLASE D"/>
    <property type="match status" value="1"/>
</dbReference>
<dbReference type="STRING" id="1325564.NSJP_3199"/>
<keyword evidence="2" id="KW-0472">Membrane</keyword>
<dbReference type="EMBL" id="LT828648">
    <property type="protein sequence ID" value="SLM49366.1"/>
    <property type="molecule type" value="Genomic_DNA"/>
</dbReference>
<evidence type="ECO:0000313" key="5">
    <source>
        <dbReference type="Proteomes" id="UP000192042"/>
    </source>
</evidence>
<dbReference type="AlphaFoldDB" id="A0A1W1I8M9"/>
<sequence length="217" mass="23833">MKEEQRVNTVIATSGVKAMILICGGFILSGCVLSEKYEAEKARSLNFQRLLSQEEKRTAELDNEVKRSKKELAEYEARNRELTAQVQAVREQMGRVQEEADAIKEAALLERKARADMKRIPPAPKVHAAPPVEATPGMGELSASSMSGLPEEAAASAAQMETAAAAGHGPTIHVVKPGETLYRISRRYGVKLETLRKWNKLPDDIIEVGQKLIVGQE</sequence>
<gene>
    <name evidence="4" type="ORF">NSJP_3199</name>
</gene>
<dbReference type="KEGG" id="nja:NSJP_3199"/>
<reference evidence="4 5" key="1">
    <citation type="submission" date="2017-03" db="EMBL/GenBank/DDBJ databases">
        <authorList>
            <person name="Afonso C.L."/>
            <person name="Miller P.J."/>
            <person name="Scott M.A."/>
            <person name="Spackman E."/>
            <person name="Goraichik I."/>
            <person name="Dimitrov K.M."/>
            <person name="Suarez D.L."/>
            <person name="Swayne D.E."/>
        </authorList>
    </citation>
    <scope>NUCLEOTIDE SEQUENCE [LARGE SCALE GENOMIC DNA]</scope>
    <source>
        <strain evidence="4">Genome sequencing of Nitrospira japonica strain NJ11</strain>
    </source>
</reference>
<feature type="domain" description="LysM" evidence="3">
    <location>
        <begin position="171"/>
        <end position="214"/>
    </location>
</feature>
<evidence type="ECO:0000256" key="2">
    <source>
        <dbReference type="SAM" id="Phobius"/>
    </source>
</evidence>
<dbReference type="PANTHER" id="PTHR33734">
    <property type="entry name" value="LYSM DOMAIN-CONTAINING GPI-ANCHORED PROTEIN 2"/>
    <property type="match status" value="1"/>
</dbReference>
<evidence type="ECO:0000259" key="3">
    <source>
        <dbReference type="PROSITE" id="PS51782"/>
    </source>
</evidence>
<keyword evidence="5" id="KW-1185">Reference proteome</keyword>
<dbReference type="CDD" id="cd00118">
    <property type="entry name" value="LysM"/>
    <property type="match status" value="1"/>
</dbReference>
<dbReference type="InterPro" id="IPR018392">
    <property type="entry name" value="LysM"/>
</dbReference>
<dbReference type="GO" id="GO:0008932">
    <property type="term" value="F:lytic endotransglycosylase activity"/>
    <property type="evidence" value="ECO:0007669"/>
    <property type="project" value="TreeGrafter"/>
</dbReference>
<keyword evidence="2" id="KW-1133">Transmembrane helix</keyword>
<name>A0A1W1I8M9_9BACT</name>
<feature type="coiled-coil region" evidence="1">
    <location>
        <begin position="51"/>
        <end position="106"/>
    </location>
</feature>
<keyword evidence="1" id="KW-0175">Coiled coil</keyword>
<proteinExistence type="predicted"/>
<protein>
    <recommendedName>
        <fullName evidence="3">LysM domain-containing protein</fullName>
    </recommendedName>
</protein>
<accession>A0A1W1I8M9</accession>
<dbReference type="SMART" id="SM00257">
    <property type="entry name" value="LysM"/>
    <property type="match status" value="1"/>
</dbReference>
<dbReference type="PROSITE" id="PS51257">
    <property type="entry name" value="PROKAR_LIPOPROTEIN"/>
    <property type="match status" value="1"/>
</dbReference>